<evidence type="ECO:0000256" key="6">
    <source>
        <dbReference type="PIRSR" id="PIRSR617512-2"/>
    </source>
</evidence>
<evidence type="ECO:0000256" key="2">
    <source>
        <dbReference type="ARBA" id="ARBA00022723"/>
    </source>
</evidence>
<dbReference type="CDD" id="cd10278">
    <property type="entry name" value="PQQ_MDH"/>
    <property type="match status" value="1"/>
</dbReference>
<keyword evidence="2 7" id="KW-0479">Metal-binding</keyword>
<dbReference type="GO" id="GO:0016020">
    <property type="term" value="C:membrane"/>
    <property type="evidence" value="ECO:0007669"/>
    <property type="project" value="InterPro"/>
</dbReference>
<evidence type="ECO:0000256" key="4">
    <source>
        <dbReference type="ARBA" id="ARBA00023002"/>
    </source>
</evidence>
<keyword evidence="7" id="KW-0106">Calcium</keyword>
<feature type="domain" description="Pyrrolo-quinoline quinone repeat" evidence="10">
    <location>
        <begin position="483"/>
        <end position="545"/>
    </location>
</feature>
<organism evidence="11 12">
    <name type="scientific">Alsobacter soli</name>
    <dbReference type="NCBI Taxonomy" id="2109933"/>
    <lineage>
        <taxon>Bacteria</taxon>
        <taxon>Pseudomonadati</taxon>
        <taxon>Pseudomonadota</taxon>
        <taxon>Alphaproteobacteria</taxon>
        <taxon>Hyphomicrobiales</taxon>
        <taxon>Alsobacteraceae</taxon>
        <taxon>Alsobacter</taxon>
    </lineage>
</organism>
<keyword evidence="9" id="KW-0732">Signal</keyword>
<evidence type="ECO:0000256" key="7">
    <source>
        <dbReference type="PIRSR" id="PIRSR617512-3"/>
    </source>
</evidence>
<feature type="binding site" evidence="6">
    <location>
        <position position="136"/>
    </location>
    <ligand>
        <name>pyrroloquinoline quinone</name>
        <dbReference type="ChEBI" id="CHEBI:58442"/>
    </ligand>
</feature>
<dbReference type="NCBIfam" id="TIGR03075">
    <property type="entry name" value="PQQ_enz_alc_DH"/>
    <property type="match status" value="1"/>
</dbReference>
<dbReference type="Proteomes" id="UP000239772">
    <property type="component" value="Unassembled WGS sequence"/>
</dbReference>
<keyword evidence="12" id="KW-1185">Reference proteome</keyword>
<comment type="cofactor">
    <cofactor evidence="6">
        <name>pyrroloquinoline quinone</name>
        <dbReference type="ChEBI" id="CHEBI:58442"/>
    </cofactor>
    <text evidence="6">Binds 1 PQQ group per subunit.</text>
</comment>
<dbReference type="SUPFAM" id="SSF50998">
    <property type="entry name" value="Quinoprotein alcohol dehydrogenase-like"/>
    <property type="match status" value="1"/>
</dbReference>
<feature type="domain" description="Pyrrolo-quinoline quinone repeat" evidence="10">
    <location>
        <begin position="40"/>
        <end position="366"/>
    </location>
</feature>
<evidence type="ECO:0000256" key="1">
    <source>
        <dbReference type="ARBA" id="ARBA00008156"/>
    </source>
</evidence>
<feature type="disulfide bond" evidence="8">
    <location>
        <begin position="130"/>
        <end position="131"/>
    </location>
</feature>
<evidence type="ECO:0000313" key="11">
    <source>
        <dbReference type="EMBL" id="PSC07044.1"/>
    </source>
</evidence>
<feature type="active site" description="Proton acceptor" evidence="5">
    <location>
        <position position="324"/>
    </location>
</feature>
<dbReference type="GO" id="GO:0005509">
    <property type="term" value="F:calcium ion binding"/>
    <property type="evidence" value="ECO:0007669"/>
    <property type="project" value="InterPro"/>
</dbReference>
<feature type="binding site" evidence="6">
    <location>
        <position position="81"/>
    </location>
    <ligand>
        <name>pyrroloquinoline quinone</name>
        <dbReference type="ChEBI" id="CHEBI:58442"/>
    </ligand>
</feature>
<dbReference type="EMBL" id="PVZS01000001">
    <property type="protein sequence ID" value="PSC07044.1"/>
    <property type="molecule type" value="Genomic_DNA"/>
</dbReference>
<accession>A0A2T1HZJ2</accession>
<sequence length="597" mass="64658">MRLARLSALLISVALAGPVFAQSPTVTPPLSAAPKDDGQWTMPAKNFANTRYSELNEINLSNVANLRPEFTFSLGVNRGQESPAVMAGNTLYMVSPYPNTLYALDLTKPGAPMKWRYDPKPEQASQGVACCDVVNRGPTVADGKVFMSTLDGSIIAVDAEKGTMIWRTKIADINMGETVTMAPFVAKGKVFVGNSGGEYGVRGWIQALDANTGKPVWKAFSTGPDKEVLIGPDFKPFYDADKGKDLGISTWPPDAWKHGGGTVWGWVAYDPDLNLLYNGVGNPGPWNSAQRPGDNKWTNSVFARDIDTGQARWAYQATPHDLFDWDGINESILLDITWKGQPRKVLVRPERNGHLYVIDRATGEVLSAEAYAYTNTTTGVDLKTGRLQRVGDKEPSVGKVLRDVCPTAPGAKDWNPSSFSSSTGLLYIPHNNLCMDWESQETNYIAGTPFVGAEVRMKPGPGGHMGEVTAWNILEGKPAWVIKERFPVWSGALSTAGDLVFYGDMEGWFKAVNAKTGEVVWQFKTGSGIIGQPTTYRGPDGRQYVAILSGVGGWSGAIVSGDLDPRDGTAALGFVNAMRDLKNATTAGGMLYVFRLP</sequence>
<reference evidence="12" key="1">
    <citation type="submission" date="2018-03" db="EMBL/GenBank/DDBJ databases">
        <authorList>
            <person name="Sun L."/>
            <person name="Liu H."/>
            <person name="Chen W."/>
            <person name="Huang K."/>
            <person name="Liu W."/>
            <person name="Gao X."/>
        </authorList>
    </citation>
    <scope>NUCLEOTIDE SEQUENCE [LARGE SCALE GENOMIC DNA]</scope>
    <source>
        <strain evidence="12">SH9</strain>
    </source>
</reference>
<protein>
    <submittedName>
        <fullName evidence="11">PQQ-dependent dehydrogenase, methanol/ethanol family</fullName>
    </submittedName>
</protein>
<evidence type="ECO:0000259" key="10">
    <source>
        <dbReference type="Pfam" id="PF01011"/>
    </source>
</evidence>
<evidence type="ECO:0000256" key="9">
    <source>
        <dbReference type="SAM" id="SignalP"/>
    </source>
</evidence>
<gene>
    <name evidence="11" type="ORF">SLNSH_01320</name>
</gene>
<name>A0A2T1HZJ2_9HYPH</name>
<feature type="signal peptide" evidence="9">
    <location>
        <begin position="1"/>
        <end position="21"/>
    </location>
</feature>
<comment type="cofactor">
    <cofactor evidence="7">
        <name>Ca(2+)</name>
        <dbReference type="ChEBI" id="CHEBI:29108"/>
    </cofactor>
    <text evidence="7">Binds 1 Ca(2+) ion per subunit.</text>
</comment>
<dbReference type="SMART" id="SM00564">
    <property type="entry name" value="PQQ"/>
    <property type="match status" value="3"/>
</dbReference>
<keyword evidence="3 6" id="KW-0634">PQQ</keyword>
<dbReference type="InterPro" id="IPR011047">
    <property type="entry name" value="Quinoprotein_ADH-like_sf"/>
</dbReference>
<dbReference type="InterPro" id="IPR018391">
    <property type="entry name" value="PQQ_b-propeller_rpt"/>
</dbReference>
<dbReference type="Gene3D" id="2.140.10.10">
    <property type="entry name" value="Quinoprotein alcohol dehydrogenase-like superfamily"/>
    <property type="match status" value="1"/>
</dbReference>
<evidence type="ECO:0000313" key="12">
    <source>
        <dbReference type="Proteomes" id="UP000239772"/>
    </source>
</evidence>
<keyword evidence="8" id="KW-1015">Disulfide bond</keyword>
<feature type="binding site" evidence="6">
    <location>
        <position position="262"/>
    </location>
    <ligand>
        <name>pyrroloquinoline quinone</name>
        <dbReference type="ChEBI" id="CHEBI:58442"/>
    </ligand>
</feature>
<feature type="binding site" evidence="7">
    <location>
        <position position="282"/>
    </location>
    <ligand>
        <name>Ca(2+)</name>
        <dbReference type="ChEBI" id="CHEBI:29108"/>
    </ligand>
</feature>
<feature type="binding site" evidence="7">
    <location>
        <position position="324"/>
    </location>
    <ligand>
        <name>Ca(2+)</name>
        <dbReference type="ChEBI" id="CHEBI:29108"/>
    </ligand>
</feature>
<proteinExistence type="inferred from homology"/>
<feature type="binding site" evidence="7">
    <location>
        <position position="198"/>
    </location>
    <ligand>
        <name>Ca(2+)</name>
        <dbReference type="ChEBI" id="CHEBI:29108"/>
    </ligand>
</feature>
<evidence type="ECO:0000256" key="5">
    <source>
        <dbReference type="PIRSR" id="PIRSR617512-1"/>
    </source>
</evidence>
<dbReference type="OrthoDB" id="9794322at2"/>
<comment type="similarity">
    <text evidence="1">Belongs to the bacterial PQQ dehydrogenase family.</text>
</comment>
<dbReference type="GO" id="GO:0016614">
    <property type="term" value="F:oxidoreductase activity, acting on CH-OH group of donors"/>
    <property type="evidence" value="ECO:0007669"/>
    <property type="project" value="InterPro"/>
</dbReference>
<dbReference type="PANTHER" id="PTHR32303:SF4">
    <property type="entry name" value="QUINOPROTEIN GLUCOSE DEHYDROGENASE"/>
    <property type="match status" value="1"/>
</dbReference>
<feature type="binding site" evidence="6">
    <location>
        <position position="180"/>
    </location>
    <ligand>
        <name>pyrroloquinoline quinone</name>
        <dbReference type="ChEBI" id="CHEBI:58442"/>
    </ligand>
</feature>
<dbReference type="InterPro" id="IPR002372">
    <property type="entry name" value="PQQ_rpt_dom"/>
</dbReference>
<dbReference type="RefSeq" id="WP_106334829.1">
    <property type="nucleotide sequence ID" value="NZ_PVZS01000001.1"/>
</dbReference>
<dbReference type="Pfam" id="PF01011">
    <property type="entry name" value="PQQ"/>
    <property type="match status" value="2"/>
</dbReference>
<dbReference type="InterPro" id="IPR017512">
    <property type="entry name" value="PQQ_MeOH/EtOH_DH"/>
</dbReference>
<dbReference type="PANTHER" id="PTHR32303">
    <property type="entry name" value="QUINOPROTEIN ALCOHOL DEHYDROGENASE (CYTOCHROME C)"/>
    <property type="match status" value="1"/>
</dbReference>
<keyword evidence="4" id="KW-0560">Oxidoreductase</keyword>
<dbReference type="AlphaFoldDB" id="A0A2T1HZJ2"/>
<evidence type="ECO:0000256" key="8">
    <source>
        <dbReference type="PIRSR" id="PIRSR617512-4"/>
    </source>
</evidence>
<feature type="chain" id="PRO_5015704869" evidence="9">
    <location>
        <begin position="22"/>
        <end position="597"/>
    </location>
</feature>
<comment type="caution">
    <text evidence="11">The sequence shown here is derived from an EMBL/GenBank/DDBJ whole genome shotgun (WGS) entry which is preliminary data.</text>
</comment>
<evidence type="ECO:0000256" key="3">
    <source>
        <dbReference type="ARBA" id="ARBA00022891"/>
    </source>
</evidence>